<dbReference type="GO" id="GO:0009653">
    <property type="term" value="P:anatomical structure morphogenesis"/>
    <property type="evidence" value="ECO:0007669"/>
    <property type="project" value="TreeGrafter"/>
</dbReference>
<name>A0A8K0JZB1_LADFU</name>
<dbReference type="AlphaFoldDB" id="A0A8K0JZB1"/>
<dbReference type="CDD" id="cd00086">
    <property type="entry name" value="homeodomain"/>
    <property type="match status" value="1"/>
</dbReference>
<evidence type="ECO:0000256" key="3">
    <source>
        <dbReference type="ARBA" id="ARBA00022473"/>
    </source>
</evidence>
<feature type="region of interest" description="Disordered" evidence="6">
    <location>
        <begin position="1"/>
        <end position="21"/>
    </location>
</feature>
<dbReference type="PANTHER" id="PTHR45882">
    <property type="entry name" value="PITUITARY HOMEOBOX HOMOLOG PTX1"/>
    <property type="match status" value="1"/>
</dbReference>
<reference evidence="8" key="1">
    <citation type="submission" date="2013-04" db="EMBL/GenBank/DDBJ databases">
        <authorList>
            <person name="Qu J."/>
            <person name="Murali S.C."/>
            <person name="Bandaranaike D."/>
            <person name="Bellair M."/>
            <person name="Blankenburg K."/>
            <person name="Chao H."/>
            <person name="Dinh H."/>
            <person name="Doddapaneni H."/>
            <person name="Downs B."/>
            <person name="Dugan-Rocha S."/>
            <person name="Elkadiri S."/>
            <person name="Gnanaolivu R.D."/>
            <person name="Hernandez B."/>
            <person name="Javaid M."/>
            <person name="Jayaseelan J.C."/>
            <person name="Lee S."/>
            <person name="Li M."/>
            <person name="Ming W."/>
            <person name="Munidasa M."/>
            <person name="Muniz J."/>
            <person name="Nguyen L."/>
            <person name="Ongeri F."/>
            <person name="Osuji N."/>
            <person name="Pu L.-L."/>
            <person name="Puazo M."/>
            <person name="Qu C."/>
            <person name="Quiroz J."/>
            <person name="Raj R."/>
            <person name="Weissenberger G."/>
            <person name="Xin Y."/>
            <person name="Zou X."/>
            <person name="Han Y."/>
            <person name="Richards S."/>
            <person name="Worley K."/>
            <person name="Muzny D."/>
            <person name="Gibbs R."/>
        </authorList>
    </citation>
    <scope>NUCLEOTIDE SEQUENCE</scope>
    <source>
        <strain evidence="8">Sampled in the wild</strain>
    </source>
</reference>
<gene>
    <name evidence="8" type="ORF">J437_LFUL005466</name>
</gene>
<dbReference type="GO" id="GO:0005634">
    <property type="term" value="C:nucleus"/>
    <property type="evidence" value="ECO:0007669"/>
    <property type="project" value="UniProtKB-SubCell"/>
</dbReference>
<dbReference type="Proteomes" id="UP000792457">
    <property type="component" value="Unassembled WGS sequence"/>
</dbReference>
<accession>A0A8K0JZB1</accession>
<feature type="domain" description="Homeobox" evidence="7">
    <location>
        <begin position="101"/>
        <end position="148"/>
    </location>
</feature>
<keyword evidence="9" id="KW-1185">Reference proteome</keyword>
<keyword evidence="4 5" id="KW-0238">DNA-binding</keyword>
<keyword evidence="4 5" id="KW-0371">Homeobox</keyword>
<proteinExistence type="inferred from homology"/>
<dbReference type="EMBL" id="KZ308224">
    <property type="protein sequence ID" value="KAG8225113.1"/>
    <property type="molecule type" value="Genomic_DNA"/>
</dbReference>
<organism evidence="8 9">
    <name type="scientific">Ladona fulva</name>
    <name type="common">Scarce chaser dragonfly</name>
    <name type="synonym">Libellula fulva</name>
    <dbReference type="NCBI Taxonomy" id="123851"/>
    <lineage>
        <taxon>Eukaryota</taxon>
        <taxon>Metazoa</taxon>
        <taxon>Ecdysozoa</taxon>
        <taxon>Arthropoda</taxon>
        <taxon>Hexapoda</taxon>
        <taxon>Insecta</taxon>
        <taxon>Pterygota</taxon>
        <taxon>Palaeoptera</taxon>
        <taxon>Odonata</taxon>
        <taxon>Epiprocta</taxon>
        <taxon>Anisoptera</taxon>
        <taxon>Libelluloidea</taxon>
        <taxon>Libellulidae</taxon>
        <taxon>Ladona</taxon>
    </lineage>
</organism>
<dbReference type="GO" id="GO:0000981">
    <property type="term" value="F:DNA-binding transcription factor activity, RNA polymerase II-specific"/>
    <property type="evidence" value="ECO:0007669"/>
    <property type="project" value="TreeGrafter"/>
</dbReference>
<feature type="DNA-binding region" description="Homeobox" evidence="4">
    <location>
        <begin position="103"/>
        <end position="149"/>
    </location>
</feature>
<dbReference type="Gene3D" id="1.10.10.60">
    <property type="entry name" value="Homeodomain-like"/>
    <property type="match status" value="1"/>
</dbReference>
<dbReference type="SUPFAM" id="SSF46689">
    <property type="entry name" value="Homeodomain-like"/>
    <property type="match status" value="1"/>
</dbReference>
<keyword evidence="4 5" id="KW-0539">Nucleus</keyword>
<dbReference type="InterPro" id="IPR001356">
    <property type="entry name" value="HD"/>
</dbReference>
<evidence type="ECO:0000256" key="1">
    <source>
        <dbReference type="ARBA" id="ARBA00004123"/>
    </source>
</evidence>
<feature type="region of interest" description="Disordered" evidence="6">
    <location>
        <begin position="45"/>
        <end position="113"/>
    </location>
</feature>
<dbReference type="PROSITE" id="PS50071">
    <property type="entry name" value="HOMEOBOX_2"/>
    <property type="match status" value="1"/>
</dbReference>
<evidence type="ECO:0000313" key="9">
    <source>
        <dbReference type="Proteomes" id="UP000792457"/>
    </source>
</evidence>
<evidence type="ECO:0000256" key="5">
    <source>
        <dbReference type="RuleBase" id="RU000682"/>
    </source>
</evidence>
<evidence type="ECO:0000256" key="6">
    <source>
        <dbReference type="SAM" id="MobiDB-lite"/>
    </source>
</evidence>
<dbReference type="InterPro" id="IPR009057">
    <property type="entry name" value="Homeodomain-like_sf"/>
</dbReference>
<evidence type="ECO:0000256" key="4">
    <source>
        <dbReference type="PROSITE-ProRule" id="PRU00108"/>
    </source>
</evidence>
<dbReference type="SMART" id="SM00389">
    <property type="entry name" value="HOX"/>
    <property type="match status" value="1"/>
</dbReference>
<evidence type="ECO:0000313" key="8">
    <source>
        <dbReference type="EMBL" id="KAG8225113.1"/>
    </source>
</evidence>
<dbReference type="Pfam" id="PF00046">
    <property type="entry name" value="Homeodomain"/>
    <property type="match status" value="1"/>
</dbReference>
<evidence type="ECO:0000259" key="7">
    <source>
        <dbReference type="PROSITE" id="PS50071"/>
    </source>
</evidence>
<keyword evidence="3" id="KW-0217">Developmental protein</keyword>
<dbReference type="GO" id="GO:0000978">
    <property type="term" value="F:RNA polymerase II cis-regulatory region sequence-specific DNA binding"/>
    <property type="evidence" value="ECO:0007669"/>
    <property type="project" value="TreeGrafter"/>
</dbReference>
<dbReference type="PANTHER" id="PTHR45882:SF3">
    <property type="entry name" value="PITUITARY HOMEOBOX HOMOLOG PTX1"/>
    <property type="match status" value="1"/>
</dbReference>
<feature type="compositionally biased region" description="Basic residues" evidence="6">
    <location>
        <begin position="98"/>
        <end position="108"/>
    </location>
</feature>
<comment type="caution">
    <text evidence="8">The sequence shown here is derived from an EMBL/GenBank/DDBJ whole genome shotgun (WGS) entry which is preliminary data.</text>
</comment>
<dbReference type="OrthoDB" id="6159439at2759"/>
<evidence type="ECO:0000256" key="2">
    <source>
        <dbReference type="ARBA" id="ARBA00006503"/>
    </source>
</evidence>
<comment type="similarity">
    <text evidence="2">Belongs to the paired homeobox family. Bicoid subfamily.</text>
</comment>
<protein>
    <recommendedName>
        <fullName evidence="7">Homeobox domain-containing protein</fullName>
    </recommendedName>
</protein>
<feature type="compositionally biased region" description="Gly residues" evidence="6">
    <location>
        <begin position="64"/>
        <end position="96"/>
    </location>
</feature>
<comment type="subcellular location">
    <subcellularLocation>
        <location evidence="1 4 5">Nucleus</location>
    </subcellularLocation>
</comment>
<reference evidence="8" key="2">
    <citation type="submission" date="2017-10" db="EMBL/GenBank/DDBJ databases">
        <title>Ladona fulva Genome sequencing and assembly.</title>
        <authorList>
            <person name="Murali S."/>
            <person name="Richards S."/>
            <person name="Bandaranaike D."/>
            <person name="Bellair M."/>
            <person name="Blankenburg K."/>
            <person name="Chao H."/>
            <person name="Dinh H."/>
            <person name="Doddapaneni H."/>
            <person name="Dugan-Rocha S."/>
            <person name="Elkadiri S."/>
            <person name="Gnanaolivu R."/>
            <person name="Hernandez B."/>
            <person name="Skinner E."/>
            <person name="Javaid M."/>
            <person name="Lee S."/>
            <person name="Li M."/>
            <person name="Ming W."/>
            <person name="Munidasa M."/>
            <person name="Muniz J."/>
            <person name="Nguyen L."/>
            <person name="Hughes D."/>
            <person name="Osuji N."/>
            <person name="Pu L.-L."/>
            <person name="Puazo M."/>
            <person name="Qu C."/>
            <person name="Quiroz J."/>
            <person name="Raj R."/>
            <person name="Weissenberger G."/>
            <person name="Xin Y."/>
            <person name="Zou X."/>
            <person name="Han Y."/>
            <person name="Worley K."/>
            <person name="Muzny D."/>
            <person name="Gibbs R."/>
        </authorList>
    </citation>
    <scope>NUCLEOTIDE SEQUENCE</scope>
    <source>
        <strain evidence="8">Sampled in the wild</strain>
    </source>
</reference>
<sequence>MGVSDTIDQRGKQTVRRCSVRRGLRRAPRTLGPFLFSHAAPRALSSAETSGSGGGIIVKSESSPGGGGCGGSGGGDSADGGTEDGSGKGGQGSEGGGKGKKRQRRQRTHFTSQQLQELEATFARNRYPDMSTREEIAMWTNLTEARVRAIQPTLILTTLREEAVECCSRFRERFVPRSQVIGIVNSQNPLECPFYFLAENPPAIGILSPRATRFRF</sequence>